<organism evidence="3 4">
    <name type="scientific">Nothobranchius furzeri</name>
    <name type="common">Turquoise killifish</name>
    <dbReference type="NCBI Taxonomy" id="105023"/>
    <lineage>
        <taxon>Eukaryota</taxon>
        <taxon>Metazoa</taxon>
        <taxon>Chordata</taxon>
        <taxon>Craniata</taxon>
        <taxon>Vertebrata</taxon>
        <taxon>Euteleostomi</taxon>
        <taxon>Actinopterygii</taxon>
        <taxon>Neopterygii</taxon>
        <taxon>Teleostei</taxon>
        <taxon>Neoteleostei</taxon>
        <taxon>Acanthomorphata</taxon>
        <taxon>Ovalentaria</taxon>
        <taxon>Atherinomorphae</taxon>
        <taxon>Cyprinodontiformes</taxon>
        <taxon>Nothobranchiidae</taxon>
        <taxon>Nothobranchius</taxon>
    </lineage>
</organism>
<keyword evidence="4" id="KW-1185">Reference proteome</keyword>
<dbReference type="Pfam" id="PF00078">
    <property type="entry name" value="RVT_1"/>
    <property type="match status" value="1"/>
</dbReference>
<evidence type="ECO:0000256" key="1">
    <source>
        <dbReference type="SAM" id="Coils"/>
    </source>
</evidence>
<dbReference type="AlphaFoldDB" id="A0A8C6KF50"/>
<dbReference type="SUPFAM" id="SSF56672">
    <property type="entry name" value="DNA/RNA polymerases"/>
    <property type="match status" value="1"/>
</dbReference>
<keyword evidence="1" id="KW-0175">Coiled coil</keyword>
<feature type="coiled-coil region" evidence="1">
    <location>
        <begin position="356"/>
        <end position="383"/>
    </location>
</feature>
<dbReference type="InterPro" id="IPR005135">
    <property type="entry name" value="Endo/exonuclease/phosphatase"/>
</dbReference>
<reference evidence="3" key="1">
    <citation type="submission" date="2014-08" db="EMBL/GenBank/DDBJ databases">
        <authorList>
            <person name="Senf B."/>
            <person name="Petzold A."/>
            <person name="Downie B.R."/>
            <person name="Koch P."/>
            <person name="Platzer M."/>
        </authorList>
    </citation>
    <scope>NUCLEOTIDE SEQUENCE [LARGE SCALE GENOMIC DNA]</scope>
    <source>
        <strain evidence="3">GRZ</strain>
    </source>
</reference>
<dbReference type="Gene3D" id="3.60.10.10">
    <property type="entry name" value="Endonuclease/exonuclease/phosphatase"/>
    <property type="match status" value="1"/>
</dbReference>
<dbReference type="InterPro" id="IPR043502">
    <property type="entry name" value="DNA/RNA_pol_sf"/>
</dbReference>
<reference evidence="3" key="2">
    <citation type="submission" date="2025-08" db="UniProtKB">
        <authorList>
            <consortium name="Ensembl"/>
        </authorList>
    </citation>
    <scope>IDENTIFICATION</scope>
</reference>
<dbReference type="PANTHER" id="PTHR33332">
    <property type="entry name" value="REVERSE TRANSCRIPTASE DOMAIN-CONTAINING PROTEIN"/>
    <property type="match status" value="1"/>
</dbReference>
<sequence>MDSHEKIYELDSKIDESLFELNINSNYYAEDQLNSGLTNNDSLSIIHINSRSLVSKMSTIKDYLGKFKSKFKVIAITETWLYDERMTEVQIEGYELHFVNRINKRGGGVALYINNDLKCKLDKKMTMMEDNVMEMVTVEIINDTSKNIIISCVYRAPGSCIRSFTDKINEFVDHIKNKTLFMCGDFNINLEHPVALRTSSDFFDMIYSLGLVPLINKPTRITTQSATIIDNIFTNRKEDVVKTGILMTDISDHLPIFVVSKYHNNNKNIIKHNFINYKRNKSVKALEDLNKDLKMQNWTEVYVSDVNNAYTSFMKILLKSFNSSCKLIKITGKRDNQPWMTNGIKNACAKKNSLYMRFLKLQTKEAEDRYKKYKNKLVTIIRKQKKEYYGELLNKNKDNIKTTWGIINNVINRDNTNARLPNYFVKDNKDIYEVKEISNEFNDFFINVGRSLVESKPIIHDTMNTIPRNVNSILLDKVDQQEIRNIVKNWGSKRSTDCDDLDMVTVKAIIESVIEPFTYICNLSLSTGVFPDLMKIAKVVPLFKSGDKQSFTNYRPVSLLPQFSKILEKVFALRLDKFIDENSILNHEQYGFRTKHSTAMAVMDLVDKISSAIDNKNHFISVFIDLKKAFDVIDHSRLLLKLHRYGIRGVAHQWVNSYLRNRKQFVQINNAKSELKDIYYGVPQGSVLGPKLFILFINDLVNVSNLLGTVLFADDTTLFYSGLNIHEVTQVINSELIKVKKWFDINRLSLNLNKTNYILFNNKRSCDVSLMIDGMEIQRVKETKFLGVMFDESLTWKSHVGYIKGKIAKAIGVLYRVKFLLNLSGLLTLYHSLIEPYLFYCLEIWGATCKTFTQPLIILQKRALRIINNSNYRDHTNQLFIRYKILKFPDLVEWKILQIMYRANTSNLPTNIQKMFHKRVSGYMLKGTDVFEKPRFRTKVRECNISVNGVRLWNAINKEFKESTTLAIFKKCIKSNVFSNYEKENYNVKD</sequence>
<protein>
    <recommendedName>
        <fullName evidence="2">Reverse transcriptase domain-containing protein</fullName>
    </recommendedName>
</protein>
<dbReference type="InterPro" id="IPR036691">
    <property type="entry name" value="Endo/exonu/phosph_ase_sf"/>
</dbReference>
<dbReference type="Ensembl" id="ENSNFUT00015004970.1">
    <property type="protein sequence ID" value="ENSNFUP00015004704.1"/>
    <property type="gene ID" value="ENSNFUG00015002370.1"/>
</dbReference>
<dbReference type="CDD" id="cd01650">
    <property type="entry name" value="RT_nLTR_like"/>
    <property type="match status" value="1"/>
</dbReference>
<name>A0A8C6KF50_NOTFU</name>
<evidence type="ECO:0000313" key="4">
    <source>
        <dbReference type="Proteomes" id="UP000694548"/>
    </source>
</evidence>
<dbReference type="PROSITE" id="PS50878">
    <property type="entry name" value="RT_POL"/>
    <property type="match status" value="1"/>
</dbReference>
<dbReference type="Proteomes" id="UP000694548">
    <property type="component" value="Chromosome sgr04"/>
</dbReference>
<dbReference type="SUPFAM" id="SSF56219">
    <property type="entry name" value="DNase I-like"/>
    <property type="match status" value="1"/>
</dbReference>
<accession>A0A8C6KF50</accession>
<proteinExistence type="predicted"/>
<dbReference type="GeneTree" id="ENSGT01060000248530"/>
<evidence type="ECO:0000313" key="3">
    <source>
        <dbReference type="Ensembl" id="ENSNFUP00015004704.1"/>
    </source>
</evidence>
<feature type="domain" description="Reverse transcriptase" evidence="2">
    <location>
        <begin position="523"/>
        <end position="790"/>
    </location>
</feature>
<dbReference type="GO" id="GO:0003824">
    <property type="term" value="F:catalytic activity"/>
    <property type="evidence" value="ECO:0007669"/>
    <property type="project" value="InterPro"/>
</dbReference>
<dbReference type="InterPro" id="IPR000477">
    <property type="entry name" value="RT_dom"/>
</dbReference>
<reference evidence="3" key="3">
    <citation type="submission" date="2025-09" db="UniProtKB">
        <authorList>
            <consortium name="Ensembl"/>
        </authorList>
    </citation>
    <scope>IDENTIFICATION</scope>
</reference>
<dbReference type="Pfam" id="PF03372">
    <property type="entry name" value="Exo_endo_phos"/>
    <property type="match status" value="1"/>
</dbReference>
<evidence type="ECO:0000259" key="2">
    <source>
        <dbReference type="PROSITE" id="PS50878"/>
    </source>
</evidence>